<feature type="non-terminal residue" evidence="1">
    <location>
        <position position="1"/>
    </location>
</feature>
<gene>
    <name evidence="1" type="ordered locus">Os07g0515200</name>
</gene>
<dbReference type="PANTHER" id="PTHR33087:SF21">
    <property type="entry name" value="OS03G0782100 PROTEIN"/>
    <property type="match status" value="1"/>
</dbReference>
<dbReference type="AlphaFoldDB" id="Q0D633"/>
<organism evidence="1 2">
    <name type="scientific">Oryza sativa subsp. japonica</name>
    <name type="common">Rice</name>
    <dbReference type="NCBI Taxonomy" id="39947"/>
    <lineage>
        <taxon>Eukaryota</taxon>
        <taxon>Viridiplantae</taxon>
        <taxon>Streptophyta</taxon>
        <taxon>Embryophyta</taxon>
        <taxon>Tracheophyta</taxon>
        <taxon>Spermatophyta</taxon>
        <taxon>Magnoliopsida</taxon>
        <taxon>Liliopsida</taxon>
        <taxon>Poales</taxon>
        <taxon>Poaceae</taxon>
        <taxon>BOP clade</taxon>
        <taxon>Oryzoideae</taxon>
        <taxon>Oryzeae</taxon>
        <taxon>Oryzinae</taxon>
        <taxon>Oryza</taxon>
        <taxon>Oryza sativa</taxon>
    </lineage>
</organism>
<dbReference type="InterPro" id="IPR053253">
    <property type="entry name" value="Sex_diff_modulator"/>
</dbReference>
<evidence type="ECO:0000313" key="1">
    <source>
        <dbReference type="EMBL" id="BAF21690.1"/>
    </source>
</evidence>
<dbReference type="KEGG" id="dosa:Os07g0515200"/>
<reference evidence="2" key="2">
    <citation type="journal article" date="2008" name="Nucleic Acids Res.">
        <title>The rice annotation project database (RAP-DB): 2008 update.</title>
        <authorList>
            <consortium name="The rice annotation project (RAP)"/>
        </authorList>
    </citation>
    <scope>GENOME REANNOTATION</scope>
    <source>
        <strain evidence="2">cv. Nipponbare</strain>
    </source>
</reference>
<accession>Q0D633</accession>
<proteinExistence type="predicted"/>
<protein>
    <submittedName>
        <fullName evidence="1">Os07g0515200 protein</fullName>
    </submittedName>
</protein>
<dbReference type="PANTHER" id="PTHR33087">
    <property type="entry name" value="OS07G0539200 PROTEIN"/>
    <property type="match status" value="1"/>
</dbReference>
<evidence type="ECO:0000313" key="2">
    <source>
        <dbReference type="Proteomes" id="UP000000763"/>
    </source>
</evidence>
<reference evidence="1 2" key="1">
    <citation type="journal article" date="2005" name="Nature">
        <title>The map-based sequence of the rice genome.</title>
        <authorList>
            <consortium name="International rice genome sequencing project (IRGSP)"/>
            <person name="Matsumoto T."/>
            <person name="Wu J."/>
            <person name="Kanamori H."/>
            <person name="Katayose Y."/>
            <person name="Fujisawa M."/>
            <person name="Namiki N."/>
            <person name="Mizuno H."/>
            <person name="Yamamoto K."/>
            <person name="Antonio B.A."/>
            <person name="Baba T."/>
            <person name="Sakata K."/>
            <person name="Nagamura Y."/>
            <person name="Aoki H."/>
            <person name="Arikawa K."/>
            <person name="Arita K."/>
            <person name="Bito T."/>
            <person name="Chiden Y."/>
            <person name="Fujitsuka N."/>
            <person name="Fukunaka R."/>
            <person name="Hamada M."/>
            <person name="Harada C."/>
            <person name="Hayashi A."/>
            <person name="Hijishita S."/>
            <person name="Honda M."/>
            <person name="Hosokawa S."/>
            <person name="Ichikawa Y."/>
            <person name="Idonuma A."/>
            <person name="Iijima M."/>
            <person name="Ikeda M."/>
            <person name="Ikeno M."/>
            <person name="Ito K."/>
            <person name="Ito S."/>
            <person name="Ito T."/>
            <person name="Ito Y."/>
            <person name="Ito Y."/>
            <person name="Iwabuchi A."/>
            <person name="Kamiya K."/>
            <person name="Karasawa W."/>
            <person name="Kurita K."/>
            <person name="Katagiri S."/>
            <person name="Kikuta A."/>
            <person name="Kobayashi H."/>
            <person name="Kobayashi N."/>
            <person name="Machita K."/>
            <person name="Maehara T."/>
            <person name="Masukawa M."/>
            <person name="Mizubayashi T."/>
            <person name="Mukai Y."/>
            <person name="Nagasaki H."/>
            <person name="Nagata Y."/>
            <person name="Naito S."/>
            <person name="Nakashima M."/>
            <person name="Nakama Y."/>
            <person name="Nakamichi Y."/>
            <person name="Nakamura M."/>
            <person name="Meguro A."/>
            <person name="Negishi M."/>
            <person name="Ohta I."/>
            <person name="Ohta T."/>
            <person name="Okamoto M."/>
            <person name="Ono N."/>
            <person name="Saji S."/>
            <person name="Sakaguchi M."/>
            <person name="Sakai K."/>
            <person name="Shibata M."/>
            <person name="Shimokawa T."/>
            <person name="Song J."/>
            <person name="Takazaki Y."/>
            <person name="Terasawa K."/>
            <person name="Tsugane M."/>
            <person name="Tsuji K."/>
            <person name="Ueda S."/>
            <person name="Waki K."/>
            <person name="Yamagata H."/>
            <person name="Yamamoto M."/>
            <person name="Yamamoto S."/>
            <person name="Yamane H."/>
            <person name="Yoshiki S."/>
            <person name="Yoshihara R."/>
            <person name="Yukawa K."/>
            <person name="Zhong H."/>
            <person name="Yano M."/>
            <person name="Yuan Q."/>
            <person name="Ouyang S."/>
            <person name="Liu J."/>
            <person name="Jones K.M."/>
            <person name="Gansberger K."/>
            <person name="Moffat K."/>
            <person name="Hill J."/>
            <person name="Bera J."/>
            <person name="Fadrosh D."/>
            <person name="Jin S."/>
            <person name="Johri S."/>
            <person name="Kim M."/>
            <person name="Overton L."/>
            <person name="Reardon M."/>
            <person name="Tsitrin T."/>
            <person name="Vuong H."/>
            <person name="Weaver B."/>
            <person name="Ciecko A."/>
            <person name="Tallon L."/>
            <person name="Jackson J."/>
            <person name="Pai G."/>
            <person name="Aken S.V."/>
            <person name="Utterback T."/>
            <person name="Reidmuller S."/>
            <person name="Feldblyum T."/>
            <person name="Hsiao J."/>
            <person name="Zismann V."/>
            <person name="Iobst S."/>
            <person name="de Vazeille A.R."/>
            <person name="Buell C.R."/>
            <person name="Ying K."/>
            <person name="Li Y."/>
            <person name="Lu T."/>
            <person name="Huang Y."/>
            <person name="Zhao Q."/>
            <person name="Feng Q."/>
            <person name="Zhang L."/>
            <person name="Zhu J."/>
            <person name="Weng Q."/>
            <person name="Mu J."/>
            <person name="Lu Y."/>
            <person name="Fan D."/>
            <person name="Liu Y."/>
            <person name="Guan J."/>
            <person name="Zhang Y."/>
            <person name="Yu S."/>
            <person name="Liu X."/>
            <person name="Zhang Y."/>
            <person name="Hong G."/>
            <person name="Han B."/>
            <person name="Choisne N."/>
            <person name="Demange N."/>
            <person name="Orjeda G."/>
            <person name="Samain S."/>
            <person name="Cattolico L."/>
            <person name="Pelletier E."/>
            <person name="Couloux A."/>
            <person name="Segurens B."/>
            <person name="Wincker P."/>
            <person name="D'Hont A."/>
            <person name="Scarpelli C."/>
            <person name="Weissenbach J."/>
            <person name="Salanoubat M."/>
            <person name="Quetier F."/>
            <person name="Yu Y."/>
            <person name="Kim H.R."/>
            <person name="Rambo T."/>
            <person name="Currie J."/>
            <person name="Collura K."/>
            <person name="Luo M."/>
            <person name="Yang T."/>
            <person name="Ammiraju J.S.S."/>
            <person name="Engler F."/>
            <person name="Soderlund C."/>
            <person name="Wing R.A."/>
            <person name="Palmer L.E."/>
            <person name="de la Bastide M."/>
            <person name="Spiegel L."/>
            <person name="Nascimento L."/>
            <person name="Zutavern T."/>
            <person name="O'Shaughnessy A."/>
            <person name="Dike S."/>
            <person name="Dedhia N."/>
            <person name="Preston R."/>
            <person name="Balija V."/>
            <person name="McCombie W.R."/>
            <person name="Chow T."/>
            <person name="Chen H."/>
            <person name="Chung M."/>
            <person name="Chen C."/>
            <person name="Shaw J."/>
            <person name="Wu H."/>
            <person name="Hsiao K."/>
            <person name="Chao Y."/>
            <person name="Chu M."/>
            <person name="Cheng C."/>
            <person name="Hour A."/>
            <person name="Lee P."/>
            <person name="Lin S."/>
            <person name="Lin Y."/>
            <person name="Liou J."/>
            <person name="Liu S."/>
            <person name="Hsing Y."/>
            <person name="Raghuvanshi S."/>
            <person name="Mohanty A."/>
            <person name="Bharti A.K."/>
            <person name="Gaur A."/>
            <person name="Gupta V."/>
            <person name="Kumar D."/>
            <person name="Ravi V."/>
            <person name="Vij S."/>
            <person name="Kapur A."/>
            <person name="Khurana P."/>
            <person name="Khurana P."/>
            <person name="Khurana J.P."/>
            <person name="Tyagi A.K."/>
            <person name="Gaikwad K."/>
            <person name="Singh A."/>
            <person name="Dalal V."/>
            <person name="Srivastava S."/>
            <person name="Dixit A."/>
            <person name="Pal A.K."/>
            <person name="Ghazi I.A."/>
            <person name="Yadav M."/>
            <person name="Pandit A."/>
            <person name="Bhargava A."/>
            <person name="Sureshbabu K."/>
            <person name="Batra K."/>
            <person name="Sharma T.R."/>
            <person name="Mohapatra T."/>
            <person name="Singh N.K."/>
            <person name="Messing J."/>
            <person name="Nelson A.B."/>
            <person name="Fuks G."/>
            <person name="Kavchok S."/>
            <person name="Keizer G."/>
            <person name="Linton E."/>
            <person name="Llaca V."/>
            <person name="Song R."/>
            <person name="Tanyolac B."/>
            <person name="Young S."/>
            <person name="Ho-Il K."/>
            <person name="Hahn J.H."/>
            <person name="Sangsakoo G."/>
            <person name="Vanavichit A."/>
            <person name="de Mattos Luiz.A.T."/>
            <person name="Zimmer P.D."/>
            <person name="Malone G."/>
            <person name="Dellagostin O."/>
            <person name="de Oliveira A.C."/>
            <person name="Bevan M."/>
            <person name="Bancroft I."/>
            <person name="Minx P."/>
            <person name="Cordum H."/>
            <person name="Wilson R."/>
            <person name="Cheng Z."/>
            <person name="Jin W."/>
            <person name="Jiang J."/>
            <person name="Leong S.A."/>
            <person name="Iwama H."/>
            <person name="Gojobori T."/>
            <person name="Itoh T."/>
            <person name="Niimura Y."/>
            <person name="Fujii Y."/>
            <person name="Habara T."/>
            <person name="Sakai H."/>
            <person name="Sato Y."/>
            <person name="Wilson G."/>
            <person name="Kumar K."/>
            <person name="McCouch S."/>
            <person name="Juretic N."/>
            <person name="Hoen D."/>
            <person name="Wright S."/>
            <person name="Bruskiewich R."/>
            <person name="Bureau T."/>
            <person name="Miyao A."/>
            <person name="Hirochika H."/>
            <person name="Nishikawa T."/>
            <person name="Kadowaki K."/>
            <person name="Sugiura M."/>
            <person name="Burr B."/>
            <person name="Sasaki T."/>
        </authorList>
    </citation>
    <scope>NUCLEOTIDE SEQUENCE [LARGE SCALE GENOMIC DNA]</scope>
    <source>
        <strain evidence="2">cv. Nipponbare</strain>
    </source>
</reference>
<sequence>AGFAKGRGIEVHFIQWRSLKNAAGSALMYRVKLCLDGVPMHLWAPDITERIISRTCTLELVEIDLVHPVEAGDMRVNLLWAWTPNPSRIHKRVWRAKPATLSSNRSRFWRCRRSTGNRGSSI</sequence>
<name>Q0D633_ORYSJ</name>
<dbReference type="Proteomes" id="UP000000763">
    <property type="component" value="Chromosome 7"/>
</dbReference>
<dbReference type="EMBL" id="AP008213">
    <property type="protein sequence ID" value="BAF21690.1"/>
    <property type="molecule type" value="Genomic_DNA"/>
</dbReference>